<name>A0A067TI92_GALM3</name>
<evidence type="ECO:0000256" key="2">
    <source>
        <dbReference type="SAM" id="SignalP"/>
    </source>
</evidence>
<evidence type="ECO:0000313" key="4">
    <source>
        <dbReference type="Proteomes" id="UP000027222"/>
    </source>
</evidence>
<sequence>MLPIVTLTAILSAFFIAQGIALPQVGKTNSGSGDDLADSGNGVGSSDSGDGNPCVTRREPQFGNGVNGKTNCGNGGAGSGNGVGSSDSGNANTNSLSLQGDTEEGNEVSGILSPDSNFILEKDLEALLKVYEGA</sequence>
<proteinExistence type="predicted"/>
<gene>
    <name evidence="3" type="ORF">GALMADRAFT_154459</name>
</gene>
<feature type="region of interest" description="Disordered" evidence="1">
    <location>
        <begin position="28"/>
        <end position="113"/>
    </location>
</feature>
<feature type="chain" id="PRO_5001646899" evidence="2">
    <location>
        <begin position="22"/>
        <end position="134"/>
    </location>
</feature>
<keyword evidence="4" id="KW-1185">Reference proteome</keyword>
<accession>A0A067TI92</accession>
<dbReference type="EMBL" id="KL142373">
    <property type="protein sequence ID" value="KDR79629.1"/>
    <property type="molecule type" value="Genomic_DNA"/>
</dbReference>
<feature type="compositionally biased region" description="Gly residues" evidence="1">
    <location>
        <begin position="73"/>
        <end position="83"/>
    </location>
</feature>
<keyword evidence="2" id="KW-0732">Signal</keyword>
<dbReference type="AlphaFoldDB" id="A0A067TI92"/>
<feature type="compositionally biased region" description="Low complexity" evidence="1">
    <location>
        <begin position="38"/>
        <end position="52"/>
    </location>
</feature>
<dbReference type="HOGENOM" id="CLU_156694_0_0_1"/>
<reference evidence="4" key="1">
    <citation type="journal article" date="2014" name="Proc. Natl. Acad. Sci. U.S.A.">
        <title>Extensive sampling of basidiomycete genomes demonstrates inadequacy of the white-rot/brown-rot paradigm for wood decay fungi.</title>
        <authorList>
            <person name="Riley R."/>
            <person name="Salamov A.A."/>
            <person name="Brown D.W."/>
            <person name="Nagy L.G."/>
            <person name="Floudas D."/>
            <person name="Held B.W."/>
            <person name="Levasseur A."/>
            <person name="Lombard V."/>
            <person name="Morin E."/>
            <person name="Otillar R."/>
            <person name="Lindquist E.A."/>
            <person name="Sun H."/>
            <person name="LaButti K.M."/>
            <person name="Schmutz J."/>
            <person name="Jabbour D."/>
            <person name="Luo H."/>
            <person name="Baker S.E."/>
            <person name="Pisabarro A.G."/>
            <person name="Walton J.D."/>
            <person name="Blanchette R.A."/>
            <person name="Henrissat B."/>
            <person name="Martin F."/>
            <person name="Cullen D."/>
            <person name="Hibbett D.S."/>
            <person name="Grigoriev I.V."/>
        </authorList>
    </citation>
    <scope>NUCLEOTIDE SEQUENCE [LARGE SCALE GENOMIC DNA]</scope>
    <source>
        <strain evidence="4">CBS 339.88</strain>
    </source>
</reference>
<feature type="signal peptide" evidence="2">
    <location>
        <begin position="1"/>
        <end position="21"/>
    </location>
</feature>
<protein>
    <submittedName>
        <fullName evidence="3">Uncharacterized protein</fullName>
    </submittedName>
</protein>
<evidence type="ECO:0000313" key="3">
    <source>
        <dbReference type="EMBL" id="KDR79629.1"/>
    </source>
</evidence>
<dbReference type="Proteomes" id="UP000027222">
    <property type="component" value="Unassembled WGS sequence"/>
</dbReference>
<evidence type="ECO:0000256" key="1">
    <source>
        <dbReference type="SAM" id="MobiDB-lite"/>
    </source>
</evidence>
<organism evidence="3 4">
    <name type="scientific">Galerina marginata (strain CBS 339.88)</name>
    <dbReference type="NCBI Taxonomy" id="685588"/>
    <lineage>
        <taxon>Eukaryota</taxon>
        <taxon>Fungi</taxon>
        <taxon>Dikarya</taxon>
        <taxon>Basidiomycota</taxon>
        <taxon>Agaricomycotina</taxon>
        <taxon>Agaricomycetes</taxon>
        <taxon>Agaricomycetidae</taxon>
        <taxon>Agaricales</taxon>
        <taxon>Agaricineae</taxon>
        <taxon>Strophariaceae</taxon>
        <taxon>Galerina</taxon>
    </lineage>
</organism>